<dbReference type="Proteomes" id="UP001331561">
    <property type="component" value="Unassembled WGS sequence"/>
</dbReference>
<dbReference type="RefSeq" id="WP_327597529.1">
    <property type="nucleotide sequence ID" value="NZ_JAYXHS010000001.1"/>
</dbReference>
<accession>A0ABU6JYX8</accession>
<comment type="caution">
    <text evidence="3">The sequence shown here is derived from an EMBL/GenBank/DDBJ whole genome shotgun (WGS) entry which is preliminary data.</text>
</comment>
<sequence length="330" mass="34545">MKFKTLAAAAALLCATAASQAANVSFVINYVDAPGVGFNDATYGVQRKAVLETAVSYWSNLLVAGYAGETISLNAGSDPASTSSSPGSANASLAYYTINGTQYDAAMAQHKLGVNLTTAADATNSAGTGADARLIYNFTAGMTSQTYLGTDGNPPPDQFDMLTYSKRYVAHILGLESRITTGLASQGAFLGGIPSAYDRLVAEKQADNSFLYLTAMTDTQRVSALTGSNLYWMGTNAKAANGGDFLKLNTLPLKADKTIDPNAEVWADPVEQTLMSYGPLRGVSRSADALTFGQLQDLGWTIAAVPEPSTYAMLLAGLGLCGFIARRRSA</sequence>
<evidence type="ECO:0000313" key="3">
    <source>
        <dbReference type="EMBL" id="MEC5384554.1"/>
    </source>
</evidence>
<keyword evidence="1" id="KW-0732">Signal</keyword>
<feature type="domain" description="Ice-binding protein C-terminal" evidence="2">
    <location>
        <begin position="304"/>
        <end position="328"/>
    </location>
</feature>
<dbReference type="InterPro" id="IPR013424">
    <property type="entry name" value="Ice-binding_C"/>
</dbReference>
<dbReference type="EMBL" id="JAYXHS010000001">
    <property type="protein sequence ID" value="MEC5384554.1"/>
    <property type="molecule type" value="Genomic_DNA"/>
</dbReference>
<organism evidence="3 4">
    <name type="scientific">Uliginosibacterium silvisoli</name>
    <dbReference type="NCBI Taxonomy" id="3114758"/>
    <lineage>
        <taxon>Bacteria</taxon>
        <taxon>Pseudomonadati</taxon>
        <taxon>Pseudomonadota</taxon>
        <taxon>Betaproteobacteria</taxon>
        <taxon>Rhodocyclales</taxon>
        <taxon>Zoogloeaceae</taxon>
        <taxon>Uliginosibacterium</taxon>
    </lineage>
</organism>
<dbReference type="Pfam" id="PF07589">
    <property type="entry name" value="PEP-CTERM"/>
    <property type="match status" value="1"/>
</dbReference>
<feature type="chain" id="PRO_5046158901" evidence="1">
    <location>
        <begin position="22"/>
        <end position="330"/>
    </location>
</feature>
<proteinExistence type="predicted"/>
<gene>
    <name evidence="3" type="ORF">VVD49_02410</name>
</gene>
<feature type="signal peptide" evidence="1">
    <location>
        <begin position="1"/>
        <end position="21"/>
    </location>
</feature>
<dbReference type="NCBIfam" id="TIGR02595">
    <property type="entry name" value="PEP_CTERM"/>
    <property type="match status" value="1"/>
</dbReference>
<reference evidence="3 4" key="1">
    <citation type="submission" date="2024-01" db="EMBL/GenBank/DDBJ databases">
        <title>Uliginosibacterium soil sp. nov.</title>
        <authorList>
            <person name="Lv Y."/>
        </authorList>
    </citation>
    <scope>NUCLEOTIDE SEQUENCE [LARGE SCALE GENOMIC DNA]</scope>
    <source>
        <strain evidence="3 4">H3</strain>
    </source>
</reference>
<protein>
    <submittedName>
        <fullName evidence="3">PEP-CTERM sorting domain-containing protein</fullName>
    </submittedName>
</protein>
<evidence type="ECO:0000313" key="4">
    <source>
        <dbReference type="Proteomes" id="UP001331561"/>
    </source>
</evidence>
<evidence type="ECO:0000259" key="2">
    <source>
        <dbReference type="Pfam" id="PF07589"/>
    </source>
</evidence>
<name>A0ABU6JYX8_9RHOO</name>
<evidence type="ECO:0000256" key="1">
    <source>
        <dbReference type="SAM" id="SignalP"/>
    </source>
</evidence>
<keyword evidence="4" id="KW-1185">Reference proteome</keyword>